<dbReference type="AlphaFoldDB" id="A0A4C1ZSM6"/>
<evidence type="ECO:0000313" key="2">
    <source>
        <dbReference type="EMBL" id="GBP89615.1"/>
    </source>
</evidence>
<proteinExistence type="predicted"/>
<name>A0A4C1ZSM6_EUMVA</name>
<gene>
    <name evidence="2" type="ORF">EVAR_57634_1</name>
</gene>
<dbReference type="Proteomes" id="UP000299102">
    <property type="component" value="Unassembled WGS sequence"/>
</dbReference>
<accession>A0A4C1ZSM6</accession>
<protein>
    <submittedName>
        <fullName evidence="2">Uncharacterized protein</fullName>
    </submittedName>
</protein>
<feature type="compositionally biased region" description="Polar residues" evidence="1">
    <location>
        <begin position="7"/>
        <end position="23"/>
    </location>
</feature>
<organism evidence="2 3">
    <name type="scientific">Eumeta variegata</name>
    <name type="common">Bagworm moth</name>
    <name type="synonym">Eumeta japonica</name>
    <dbReference type="NCBI Taxonomy" id="151549"/>
    <lineage>
        <taxon>Eukaryota</taxon>
        <taxon>Metazoa</taxon>
        <taxon>Ecdysozoa</taxon>
        <taxon>Arthropoda</taxon>
        <taxon>Hexapoda</taxon>
        <taxon>Insecta</taxon>
        <taxon>Pterygota</taxon>
        <taxon>Neoptera</taxon>
        <taxon>Endopterygota</taxon>
        <taxon>Lepidoptera</taxon>
        <taxon>Glossata</taxon>
        <taxon>Ditrysia</taxon>
        <taxon>Tineoidea</taxon>
        <taxon>Psychidae</taxon>
        <taxon>Oiketicinae</taxon>
        <taxon>Eumeta</taxon>
    </lineage>
</organism>
<comment type="caution">
    <text evidence="2">The sequence shown here is derived from an EMBL/GenBank/DDBJ whole genome shotgun (WGS) entry which is preliminary data.</text>
</comment>
<dbReference type="EMBL" id="BGZK01002013">
    <property type="protein sequence ID" value="GBP89615.1"/>
    <property type="molecule type" value="Genomic_DNA"/>
</dbReference>
<sequence>MKLKNRCASSMSCRRLSPTSSGFNPRRLGALPSLNVRVGELPTRRDFRARPAPPALTRKRHLPTLSLYQRRNGEIAELRRTVNVR</sequence>
<evidence type="ECO:0000313" key="3">
    <source>
        <dbReference type="Proteomes" id="UP000299102"/>
    </source>
</evidence>
<keyword evidence="3" id="KW-1185">Reference proteome</keyword>
<reference evidence="2 3" key="1">
    <citation type="journal article" date="2019" name="Commun. Biol.">
        <title>The bagworm genome reveals a unique fibroin gene that provides high tensile strength.</title>
        <authorList>
            <person name="Kono N."/>
            <person name="Nakamura H."/>
            <person name="Ohtoshi R."/>
            <person name="Tomita M."/>
            <person name="Numata K."/>
            <person name="Arakawa K."/>
        </authorList>
    </citation>
    <scope>NUCLEOTIDE SEQUENCE [LARGE SCALE GENOMIC DNA]</scope>
</reference>
<feature type="region of interest" description="Disordered" evidence="1">
    <location>
        <begin position="1"/>
        <end position="26"/>
    </location>
</feature>
<evidence type="ECO:0000256" key="1">
    <source>
        <dbReference type="SAM" id="MobiDB-lite"/>
    </source>
</evidence>